<reference evidence="7 8" key="1">
    <citation type="submission" date="2024-11" db="EMBL/GenBank/DDBJ databases">
        <title>Adaptive evolution of stress response genes in parasites aligns with host niche diversity.</title>
        <authorList>
            <person name="Hahn C."/>
            <person name="Resl P."/>
        </authorList>
    </citation>
    <scope>NUCLEOTIDE SEQUENCE [LARGE SCALE GENOMIC DNA]</scope>
    <source>
        <strain evidence="7">EGGRZ-B1_66</strain>
        <tissue evidence="7">Body</tissue>
    </source>
</reference>
<dbReference type="InterPro" id="IPR018607">
    <property type="entry name" value="Ctf8"/>
</dbReference>
<keyword evidence="5" id="KW-0131">Cell cycle</keyword>
<dbReference type="AlphaFoldDB" id="A0ABD2QAD7"/>
<organism evidence="7 8">
    <name type="scientific">Cichlidogyrus casuarinus</name>
    <dbReference type="NCBI Taxonomy" id="1844966"/>
    <lineage>
        <taxon>Eukaryota</taxon>
        <taxon>Metazoa</taxon>
        <taxon>Spiralia</taxon>
        <taxon>Lophotrochozoa</taxon>
        <taxon>Platyhelminthes</taxon>
        <taxon>Monogenea</taxon>
        <taxon>Monopisthocotylea</taxon>
        <taxon>Dactylogyridea</taxon>
        <taxon>Ancyrocephalidae</taxon>
        <taxon>Cichlidogyrus</taxon>
    </lineage>
</organism>
<evidence type="ECO:0000256" key="1">
    <source>
        <dbReference type="ARBA" id="ARBA00004123"/>
    </source>
</evidence>
<dbReference type="PANTHER" id="PTHR28605">
    <property type="entry name" value="CTF8, CHROMOSOME TRANSMISSION FIDELITY FACTOR 8 HOMOLOG (S. CEREVISIAE)"/>
    <property type="match status" value="1"/>
</dbReference>
<dbReference type="PANTHER" id="PTHR28605:SF1">
    <property type="entry name" value="CHROMOSOME TRANSMISSION FIDELITY FACTOR 8"/>
    <property type="match status" value="1"/>
</dbReference>
<comment type="caution">
    <text evidence="7">The sequence shown here is derived from an EMBL/GenBank/DDBJ whole genome shotgun (WGS) entry which is preliminary data.</text>
</comment>
<accession>A0ABD2QAD7</accession>
<dbReference type="GO" id="GO:0005634">
    <property type="term" value="C:nucleus"/>
    <property type="evidence" value="ECO:0007669"/>
    <property type="project" value="UniProtKB-SubCell"/>
</dbReference>
<name>A0ABD2QAD7_9PLAT</name>
<evidence type="ECO:0000256" key="3">
    <source>
        <dbReference type="ARBA" id="ARBA00023125"/>
    </source>
</evidence>
<comment type="subcellular location">
    <subcellularLocation>
        <location evidence="1">Nucleus</location>
    </subcellularLocation>
</comment>
<keyword evidence="8" id="KW-1185">Reference proteome</keyword>
<keyword evidence="2" id="KW-0235">DNA replication</keyword>
<comment type="similarity">
    <text evidence="6">Belongs to the CTF8 family.</text>
</comment>
<sequence length="62" mass="7126">MNEKNEPYLLIGHQILTGKIVKLEKPLLVAKKEANEVRIKSIIQRKLLFNTRPKPIIDCSSN</sequence>
<keyword evidence="4" id="KW-0539">Nucleus</keyword>
<evidence type="ECO:0000256" key="6">
    <source>
        <dbReference type="ARBA" id="ARBA00038447"/>
    </source>
</evidence>
<keyword evidence="3" id="KW-0238">DNA-binding</keyword>
<evidence type="ECO:0000313" key="7">
    <source>
        <dbReference type="EMBL" id="KAL3316378.1"/>
    </source>
</evidence>
<dbReference type="Pfam" id="PF09696">
    <property type="entry name" value="Ctf8"/>
    <property type="match status" value="1"/>
</dbReference>
<gene>
    <name evidence="7" type="primary">CHTF8</name>
    <name evidence="7" type="ORF">Ciccas_004977</name>
</gene>
<evidence type="ECO:0000313" key="8">
    <source>
        <dbReference type="Proteomes" id="UP001626550"/>
    </source>
</evidence>
<protein>
    <submittedName>
        <fullName evidence="7">Chromosome transmission fidelity protein 8</fullName>
    </submittedName>
</protein>
<evidence type="ECO:0000256" key="2">
    <source>
        <dbReference type="ARBA" id="ARBA00022705"/>
    </source>
</evidence>
<dbReference type="GO" id="GO:0003677">
    <property type="term" value="F:DNA binding"/>
    <property type="evidence" value="ECO:0007669"/>
    <property type="project" value="UniProtKB-KW"/>
</dbReference>
<dbReference type="EMBL" id="JBJKFK010000548">
    <property type="protein sequence ID" value="KAL3316378.1"/>
    <property type="molecule type" value="Genomic_DNA"/>
</dbReference>
<dbReference type="GO" id="GO:0006260">
    <property type="term" value="P:DNA replication"/>
    <property type="evidence" value="ECO:0007669"/>
    <property type="project" value="UniProtKB-KW"/>
</dbReference>
<evidence type="ECO:0000256" key="4">
    <source>
        <dbReference type="ARBA" id="ARBA00023242"/>
    </source>
</evidence>
<proteinExistence type="inferred from homology"/>
<evidence type="ECO:0000256" key="5">
    <source>
        <dbReference type="ARBA" id="ARBA00023306"/>
    </source>
</evidence>
<dbReference type="Proteomes" id="UP001626550">
    <property type="component" value="Unassembled WGS sequence"/>
</dbReference>